<evidence type="ECO:0000256" key="1">
    <source>
        <dbReference type="ARBA" id="ARBA00001974"/>
    </source>
</evidence>
<dbReference type="GO" id="GO:0071949">
    <property type="term" value="F:FAD binding"/>
    <property type="evidence" value="ECO:0007669"/>
    <property type="project" value="InterPro"/>
</dbReference>
<evidence type="ECO:0000313" key="8">
    <source>
        <dbReference type="Proteomes" id="UP001178507"/>
    </source>
</evidence>
<keyword evidence="3" id="KW-0274">FAD</keyword>
<dbReference type="InterPro" id="IPR002938">
    <property type="entry name" value="FAD-bd"/>
</dbReference>
<dbReference type="PANTHER" id="PTHR13789:SF318">
    <property type="entry name" value="GERANYLGERANYL DIPHOSPHATE REDUCTASE"/>
    <property type="match status" value="1"/>
</dbReference>
<dbReference type="PRINTS" id="PR00420">
    <property type="entry name" value="RNGMNOXGNASE"/>
</dbReference>
<organism evidence="7 8">
    <name type="scientific">Effrenium voratum</name>
    <dbReference type="NCBI Taxonomy" id="2562239"/>
    <lineage>
        <taxon>Eukaryota</taxon>
        <taxon>Sar</taxon>
        <taxon>Alveolata</taxon>
        <taxon>Dinophyceae</taxon>
        <taxon>Suessiales</taxon>
        <taxon>Symbiodiniaceae</taxon>
        <taxon>Effrenium</taxon>
    </lineage>
</organism>
<comment type="cofactor">
    <cofactor evidence="1">
        <name>FAD</name>
        <dbReference type="ChEBI" id="CHEBI:57692"/>
    </cofactor>
</comment>
<protein>
    <recommendedName>
        <fullName evidence="6">FAD-binding domain-containing protein</fullName>
    </recommendedName>
</protein>
<evidence type="ECO:0000259" key="6">
    <source>
        <dbReference type="Pfam" id="PF01494"/>
    </source>
</evidence>
<evidence type="ECO:0000256" key="2">
    <source>
        <dbReference type="ARBA" id="ARBA00022630"/>
    </source>
</evidence>
<reference evidence="7" key="1">
    <citation type="submission" date="2023-08" db="EMBL/GenBank/DDBJ databases">
        <authorList>
            <person name="Chen Y."/>
            <person name="Shah S."/>
            <person name="Dougan E. K."/>
            <person name="Thang M."/>
            <person name="Chan C."/>
        </authorList>
    </citation>
    <scope>NUCLEOTIDE SEQUENCE</scope>
</reference>
<comment type="caution">
    <text evidence="7">The sequence shown here is derived from an EMBL/GenBank/DDBJ whole genome shotgun (WGS) entry which is preliminary data.</text>
</comment>
<dbReference type="Gene3D" id="3.50.50.60">
    <property type="entry name" value="FAD/NAD(P)-binding domain"/>
    <property type="match status" value="1"/>
</dbReference>
<feature type="domain" description="FAD-binding" evidence="6">
    <location>
        <begin position="4"/>
        <end position="346"/>
    </location>
</feature>
<dbReference type="InterPro" id="IPR036188">
    <property type="entry name" value="FAD/NAD-bd_sf"/>
</dbReference>
<proteinExistence type="predicted"/>
<evidence type="ECO:0000256" key="4">
    <source>
        <dbReference type="ARBA" id="ARBA00023002"/>
    </source>
</evidence>
<accession>A0AA36MN25</accession>
<dbReference type="SUPFAM" id="SSF51905">
    <property type="entry name" value="FAD/NAD(P)-binding domain"/>
    <property type="match status" value="1"/>
</dbReference>
<dbReference type="GO" id="GO:0004497">
    <property type="term" value="F:monooxygenase activity"/>
    <property type="evidence" value="ECO:0007669"/>
    <property type="project" value="UniProtKB-KW"/>
</dbReference>
<name>A0AA36MN25_9DINO</name>
<dbReference type="Proteomes" id="UP001178507">
    <property type="component" value="Unassembled WGS sequence"/>
</dbReference>
<evidence type="ECO:0000256" key="3">
    <source>
        <dbReference type="ARBA" id="ARBA00022827"/>
    </source>
</evidence>
<gene>
    <name evidence="7" type="ORF">EVOR1521_LOCUS6634</name>
</gene>
<keyword evidence="5" id="KW-0503">Monooxygenase</keyword>
<dbReference type="PANTHER" id="PTHR13789">
    <property type="entry name" value="MONOOXYGENASE"/>
    <property type="match status" value="1"/>
</dbReference>
<keyword evidence="8" id="KW-1185">Reference proteome</keyword>
<keyword evidence="2" id="KW-0285">Flavoprotein</keyword>
<sequence>MASKTRVAIVGSGIGGLVLAKTLTQYGADTVEVKLYEAWDEWKTRGGSLGVQQAVLILERLGLRETFDTLANRPSAGKYYSDGKEVTDVNLADPDFGGIIMRQDLQKLVVDSLPPEVIFLGHKLEKIVEDDKEVTLTFANGKVEKADIVVGADGIHSVVKKELFYSGEPVHSGFRLIYSCSRVPCRENPDEVHVNWNTSDSTGYHIMDWTAGKGDKRHDVCLLMLRSDEPISDKWDSTIVKDKLKELAAKVAPDHKTLHAAIENAEMCFDWGVYIQPVLKSWVSPCKRVTLIGDAAHATAPFMGQGANMAILDAWRLGRLLADKDVEALKKYEAERKASAEQVVKMSSFMGSMYTTTGWRATLRNWVVPFALPMAMRKARASPLKEGE</sequence>
<dbReference type="Pfam" id="PF01494">
    <property type="entry name" value="FAD_binding_3"/>
    <property type="match status" value="1"/>
</dbReference>
<keyword evidence="4" id="KW-0560">Oxidoreductase</keyword>
<dbReference type="AlphaFoldDB" id="A0AA36MN25"/>
<evidence type="ECO:0000256" key="5">
    <source>
        <dbReference type="ARBA" id="ARBA00023033"/>
    </source>
</evidence>
<dbReference type="EMBL" id="CAUJNA010000502">
    <property type="protein sequence ID" value="CAJ1377956.1"/>
    <property type="molecule type" value="Genomic_DNA"/>
</dbReference>
<evidence type="ECO:0000313" key="7">
    <source>
        <dbReference type="EMBL" id="CAJ1377956.1"/>
    </source>
</evidence>
<dbReference type="InterPro" id="IPR050493">
    <property type="entry name" value="FAD-dep_Monooxygenase_BioMet"/>
</dbReference>